<comment type="cofactor">
    <cofactor evidence="5">
        <name>Mg(2+)</name>
        <dbReference type="ChEBI" id="CHEBI:18420"/>
    </cofactor>
    <cofactor evidence="5">
        <name>Mn(2+)</name>
        <dbReference type="ChEBI" id="CHEBI:29035"/>
    </cofactor>
    <text evidence="5">Divalent metal cations. Prefers magnesium or manganese.</text>
</comment>
<sequence>MLAKQIQKKTLPLLISKLPTLSNKQQSQISSYKVGSDYTRADIIRKKGTDLVHEPLYFKGLGYTQSERDRLNLRGLIPPGYMSIEAQAELLMLDINEGDEQHRGDEQILKSNGIDKDNIRKWKVLQSIHDRNETLFYKILDQNFEEMAPIIYTPTVGWVCKNYSQIFRRPRGMYFSAKDKNEMAIMVRNWQSNEVDAIVITDGSRVLGLGDLGINGIGISIGKLDLYVAAGGFHPARVLPIVFDVGTNNVEVRNNPSYIGLRQPRLDGDEYYELLDELMSAIYLRWPNALVQFEDFQMKHAIATLRRYRDHYLMFNDDIQGTAATVLAGLFGSLKLLGRKPQDIGNLKIVMVGAGSAGSGAALQITKAMTLSTKQSQTQVAKNFWIHDKNGLITHARTNFDELQDSFTDLQDFAKSGSETRLEGESLVDTIKRVQPDVLIGLSGVGGVFSQEVIEQMSLHCDRPIIMPLSNPTAQAECTHEQAIKWSQGKAIFSSGSPFPPVEYNGKTYYASQCNNKYIFPGLALGAMLSQCGKITDEMITMSALALSDLLEESDLQKGMIFPQLKHPKQISSYVATKVIFEAQRNGLKIGNDKLKEQMTDFNTLRRFVRRKQWLPQYRNLIHIPQGVSE</sequence>
<dbReference type="InParanoid" id="A0A0V0R5J1"/>
<reference evidence="8 9" key="1">
    <citation type="journal article" date="2015" name="Sci. Rep.">
        <title>Genome of the facultative scuticociliatosis pathogen Pseudocohnilembus persalinus provides insight into its virulence through horizontal gene transfer.</title>
        <authorList>
            <person name="Xiong J."/>
            <person name="Wang G."/>
            <person name="Cheng J."/>
            <person name="Tian M."/>
            <person name="Pan X."/>
            <person name="Warren A."/>
            <person name="Jiang C."/>
            <person name="Yuan D."/>
            <person name="Miao W."/>
        </authorList>
    </citation>
    <scope>NUCLEOTIDE SEQUENCE [LARGE SCALE GENOMIC DNA]</scope>
    <source>
        <strain evidence="8">36N120E</strain>
    </source>
</reference>
<evidence type="ECO:0008006" key="10">
    <source>
        <dbReference type="Google" id="ProtNLM"/>
    </source>
</evidence>
<accession>A0A0V0R5J1</accession>
<dbReference type="Gene3D" id="3.40.50.10380">
    <property type="entry name" value="Malic enzyme, N-terminal domain"/>
    <property type="match status" value="1"/>
</dbReference>
<dbReference type="SMART" id="SM00919">
    <property type="entry name" value="Malic_M"/>
    <property type="match status" value="1"/>
</dbReference>
<dbReference type="InterPro" id="IPR012301">
    <property type="entry name" value="Malic_N_dom"/>
</dbReference>
<comment type="similarity">
    <text evidence="1">Belongs to the malic enzymes family.</text>
</comment>
<feature type="binding site" evidence="4">
    <location>
        <position position="471"/>
    </location>
    <ligand>
        <name>(S)-malate</name>
        <dbReference type="ChEBI" id="CHEBI:15589"/>
    </ligand>
</feature>
<dbReference type="SUPFAM" id="SSF51735">
    <property type="entry name" value="NAD(P)-binding Rossmann-fold domains"/>
    <property type="match status" value="1"/>
</dbReference>
<dbReference type="EMBL" id="LDAU01000044">
    <property type="protein sequence ID" value="KRX09742.1"/>
    <property type="molecule type" value="Genomic_DNA"/>
</dbReference>
<evidence type="ECO:0000259" key="6">
    <source>
        <dbReference type="SMART" id="SM00919"/>
    </source>
</evidence>
<evidence type="ECO:0000256" key="5">
    <source>
        <dbReference type="PIRSR" id="PIRSR000106-3"/>
    </source>
</evidence>
<dbReference type="InterPro" id="IPR012302">
    <property type="entry name" value="Malic_NAD-bd"/>
</dbReference>
<evidence type="ECO:0000256" key="4">
    <source>
        <dbReference type="PIRSR" id="PIRSR000106-2"/>
    </source>
</evidence>
<gene>
    <name evidence="8" type="ORF">PPERSA_02614</name>
</gene>
<dbReference type="OMA" id="YPNMVVQ"/>
<dbReference type="NCBIfam" id="NF010052">
    <property type="entry name" value="PRK13529.1"/>
    <property type="match status" value="1"/>
</dbReference>
<feature type="binding site" evidence="4">
    <location>
        <position position="515"/>
    </location>
    <ligand>
        <name>(S)-malate</name>
        <dbReference type="ChEBI" id="CHEBI:15589"/>
    </ligand>
</feature>
<organism evidence="8 9">
    <name type="scientific">Pseudocohnilembus persalinus</name>
    <name type="common">Ciliate</name>
    <dbReference type="NCBI Taxonomy" id="266149"/>
    <lineage>
        <taxon>Eukaryota</taxon>
        <taxon>Sar</taxon>
        <taxon>Alveolata</taxon>
        <taxon>Ciliophora</taxon>
        <taxon>Intramacronucleata</taxon>
        <taxon>Oligohymenophorea</taxon>
        <taxon>Scuticociliatia</taxon>
        <taxon>Philasterida</taxon>
        <taxon>Pseudocohnilembidae</taxon>
        <taxon>Pseudocohnilembus</taxon>
    </lineage>
</organism>
<dbReference type="PIRSF" id="PIRSF000106">
    <property type="entry name" value="ME"/>
    <property type="match status" value="1"/>
</dbReference>
<dbReference type="Proteomes" id="UP000054937">
    <property type="component" value="Unassembled WGS sequence"/>
</dbReference>
<evidence type="ECO:0000256" key="3">
    <source>
        <dbReference type="PIRSR" id="PIRSR000106-1"/>
    </source>
</evidence>
<dbReference type="OrthoDB" id="5365701at2759"/>
<dbReference type="InterPro" id="IPR001891">
    <property type="entry name" value="Malic_OxRdtase"/>
</dbReference>
<evidence type="ECO:0000259" key="7">
    <source>
        <dbReference type="SMART" id="SM01274"/>
    </source>
</evidence>
<feature type="binding site" evidence="5">
    <location>
        <position position="294"/>
    </location>
    <ligand>
        <name>a divalent metal cation</name>
        <dbReference type="ChEBI" id="CHEBI:60240"/>
    </ligand>
</feature>
<dbReference type="SMART" id="SM01274">
    <property type="entry name" value="malic"/>
    <property type="match status" value="1"/>
</dbReference>
<feature type="active site" description="Proton acceptor" evidence="3">
    <location>
        <position position="223"/>
    </location>
</feature>
<comment type="caution">
    <text evidence="8">The sequence shown here is derived from an EMBL/GenBank/DDBJ whole genome shotgun (WGS) entry which is preliminary data.</text>
</comment>
<feature type="binding site" evidence="5">
    <location>
        <position position="295"/>
    </location>
    <ligand>
        <name>a divalent metal cation</name>
        <dbReference type="ChEBI" id="CHEBI:60240"/>
    </ligand>
</feature>
<keyword evidence="2" id="KW-0560">Oxidoreductase</keyword>
<dbReference type="PANTHER" id="PTHR23406:SF32">
    <property type="entry name" value="NADP-DEPENDENT MALIC ENZYME"/>
    <property type="match status" value="1"/>
</dbReference>
<evidence type="ECO:0000256" key="2">
    <source>
        <dbReference type="ARBA" id="ARBA00023002"/>
    </source>
</evidence>
<protein>
    <recommendedName>
        <fullName evidence="10">Malic enzyme</fullName>
    </recommendedName>
</protein>
<dbReference type="InterPro" id="IPR037062">
    <property type="entry name" value="Malic_N_dom_sf"/>
</dbReference>
<dbReference type="InterPro" id="IPR046346">
    <property type="entry name" value="Aminoacid_DH-like_N_sf"/>
</dbReference>
<dbReference type="GO" id="GO:0005739">
    <property type="term" value="C:mitochondrion"/>
    <property type="evidence" value="ECO:0007669"/>
    <property type="project" value="TreeGrafter"/>
</dbReference>
<feature type="domain" description="Malic enzyme NAD-binding" evidence="6">
    <location>
        <begin position="319"/>
        <end position="584"/>
    </location>
</feature>
<name>A0A0V0R5J1_PSEPJ</name>
<keyword evidence="9" id="KW-1185">Reference proteome</keyword>
<feature type="binding site" evidence="5">
    <location>
        <position position="318"/>
    </location>
    <ligand>
        <name>a divalent metal cation</name>
        <dbReference type="ChEBI" id="CHEBI:60240"/>
    </ligand>
</feature>
<evidence type="ECO:0000313" key="8">
    <source>
        <dbReference type="EMBL" id="KRX09742.1"/>
    </source>
</evidence>
<dbReference type="Pfam" id="PF03949">
    <property type="entry name" value="Malic_M"/>
    <property type="match status" value="1"/>
</dbReference>
<dbReference type="GO" id="GO:0006108">
    <property type="term" value="P:malate metabolic process"/>
    <property type="evidence" value="ECO:0007669"/>
    <property type="project" value="TreeGrafter"/>
</dbReference>
<evidence type="ECO:0000256" key="1">
    <source>
        <dbReference type="ARBA" id="ARBA00008785"/>
    </source>
</evidence>
<dbReference type="AlphaFoldDB" id="A0A0V0R5J1"/>
<dbReference type="GO" id="GO:0051287">
    <property type="term" value="F:NAD binding"/>
    <property type="evidence" value="ECO:0007669"/>
    <property type="project" value="InterPro"/>
</dbReference>
<dbReference type="GO" id="GO:0004471">
    <property type="term" value="F:malate dehydrogenase (decarboxylating) (NAD+) activity"/>
    <property type="evidence" value="ECO:0007669"/>
    <property type="project" value="TreeGrafter"/>
</dbReference>
<proteinExistence type="inferred from homology"/>
<dbReference type="Pfam" id="PF00390">
    <property type="entry name" value="malic"/>
    <property type="match status" value="1"/>
</dbReference>
<dbReference type="SUPFAM" id="SSF53223">
    <property type="entry name" value="Aminoacid dehydrogenase-like, N-terminal domain"/>
    <property type="match status" value="1"/>
</dbReference>
<feature type="binding site" evidence="4">
    <location>
        <position position="205"/>
    </location>
    <ligand>
        <name>(S)-malate</name>
        <dbReference type="ChEBI" id="CHEBI:15589"/>
    </ligand>
</feature>
<keyword evidence="5" id="KW-0479">Metal-binding</keyword>
<evidence type="ECO:0000313" key="9">
    <source>
        <dbReference type="Proteomes" id="UP000054937"/>
    </source>
</evidence>
<dbReference type="PANTHER" id="PTHR23406">
    <property type="entry name" value="MALIC ENZYME-RELATED"/>
    <property type="match status" value="1"/>
</dbReference>
<dbReference type="PRINTS" id="PR00072">
    <property type="entry name" value="MALOXRDTASE"/>
</dbReference>
<feature type="domain" description="Malic enzyme N-terminal" evidence="7">
    <location>
        <begin position="129"/>
        <end position="309"/>
    </location>
</feature>
<dbReference type="Gene3D" id="3.40.50.720">
    <property type="entry name" value="NAD(P)-binding Rossmann-like Domain"/>
    <property type="match status" value="1"/>
</dbReference>
<dbReference type="GO" id="GO:0046872">
    <property type="term" value="F:metal ion binding"/>
    <property type="evidence" value="ECO:0007669"/>
    <property type="project" value="UniProtKB-KW"/>
</dbReference>
<feature type="active site" description="Proton donor" evidence="3">
    <location>
        <position position="152"/>
    </location>
</feature>
<dbReference type="InterPro" id="IPR036291">
    <property type="entry name" value="NAD(P)-bd_dom_sf"/>
</dbReference>